<dbReference type="EMBL" id="NGKA01000008">
    <property type="protein sequence ID" value="RSU12215.1"/>
    <property type="molecule type" value="Genomic_DNA"/>
</dbReference>
<accession>A0A430AVY6</accession>
<feature type="compositionally biased region" description="Basic and acidic residues" evidence="1">
    <location>
        <begin position="82"/>
        <end position="93"/>
    </location>
</feature>
<protein>
    <submittedName>
        <fullName evidence="2">Uncharacterized protein</fullName>
    </submittedName>
</protein>
<comment type="caution">
    <text evidence="2">The sequence shown here is derived from an EMBL/GenBank/DDBJ whole genome shotgun (WGS) entry which is preliminary data.</text>
</comment>
<name>A0A430AVY6_9ENTE</name>
<organism evidence="2 3">
    <name type="scientific">Vagococcus elongatus</name>
    <dbReference type="NCBI Taxonomy" id="180344"/>
    <lineage>
        <taxon>Bacteria</taxon>
        <taxon>Bacillati</taxon>
        <taxon>Bacillota</taxon>
        <taxon>Bacilli</taxon>
        <taxon>Lactobacillales</taxon>
        <taxon>Enterococcaceae</taxon>
        <taxon>Vagococcus</taxon>
    </lineage>
</organism>
<feature type="region of interest" description="Disordered" evidence="1">
    <location>
        <begin position="82"/>
        <end position="101"/>
    </location>
</feature>
<dbReference type="AlphaFoldDB" id="A0A430AVY6"/>
<gene>
    <name evidence="2" type="ORF">CBF29_06350</name>
</gene>
<reference evidence="2 3" key="1">
    <citation type="submission" date="2017-05" db="EMBL/GenBank/DDBJ databases">
        <title>Vagococcus spp. assemblies.</title>
        <authorList>
            <person name="Gulvik C.A."/>
        </authorList>
    </citation>
    <scope>NUCLEOTIDE SEQUENCE [LARGE SCALE GENOMIC DNA]</scope>
    <source>
        <strain evidence="2 3">CCUG 51432</strain>
    </source>
</reference>
<sequence length="101" mass="11649">MIESAITSNISNYDINGELDVSIKNFNINEIKVKCPLCEHTGNVLTIAHITMEHDLSIDEARKVRDSAHTVKPYLQREEKLREQRKLISEDRKRSSKSKVK</sequence>
<evidence type="ECO:0000313" key="3">
    <source>
        <dbReference type="Proteomes" id="UP000287605"/>
    </source>
</evidence>
<proteinExistence type="predicted"/>
<keyword evidence="3" id="KW-1185">Reference proteome</keyword>
<evidence type="ECO:0000256" key="1">
    <source>
        <dbReference type="SAM" id="MobiDB-lite"/>
    </source>
</evidence>
<evidence type="ECO:0000313" key="2">
    <source>
        <dbReference type="EMBL" id="RSU12215.1"/>
    </source>
</evidence>
<dbReference type="Proteomes" id="UP000287605">
    <property type="component" value="Unassembled WGS sequence"/>
</dbReference>